<proteinExistence type="predicted"/>
<protein>
    <recommendedName>
        <fullName evidence="3">DUF3795 domain-containing protein</fullName>
    </recommendedName>
</protein>
<dbReference type="EMBL" id="AQHV01000014">
    <property type="protein sequence ID" value="KKB53374.1"/>
    <property type="molecule type" value="Genomic_DNA"/>
</dbReference>
<evidence type="ECO:0000313" key="2">
    <source>
        <dbReference type="Proteomes" id="UP000033047"/>
    </source>
</evidence>
<evidence type="ECO:0008006" key="3">
    <source>
        <dbReference type="Google" id="ProtNLM"/>
    </source>
</evidence>
<comment type="caution">
    <text evidence="1">The sequence shown here is derived from an EMBL/GenBank/DDBJ whole genome shotgun (WGS) entry which is preliminary data.</text>
</comment>
<evidence type="ECO:0000313" key="1">
    <source>
        <dbReference type="EMBL" id="KKB53374.1"/>
    </source>
</evidence>
<name>A0A0F5J6F6_9BACT</name>
<dbReference type="RefSeq" id="WP_007652606.1">
    <property type="nucleotide sequence ID" value="NZ_KQ033913.1"/>
</dbReference>
<dbReference type="HOGENOM" id="CLU_2116133_0_0_10"/>
<dbReference type="GeneID" id="69979387"/>
<dbReference type="STRING" id="927665.HMPREF1535_02914"/>
<dbReference type="PATRIC" id="fig|927665.4.peg.2989"/>
<accession>A0A0F5J6F6</accession>
<dbReference type="AlphaFoldDB" id="A0A0F5J6F6"/>
<gene>
    <name evidence="1" type="ORF">HMPREF1535_02914</name>
</gene>
<dbReference type="Proteomes" id="UP000033047">
    <property type="component" value="Unassembled WGS sequence"/>
</dbReference>
<organism evidence="1 2">
    <name type="scientific">Parabacteroides goldsteinii DSM 19448 = WAL 12034</name>
    <dbReference type="NCBI Taxonomy" id="927665"/>
    <lineage>
        <taxon>Bacteria</taxon>
        <taxon>Pseudomonadati</taxon>
        <taxon>Bacteroidota</taxon>
        <taxon>Bacteroidia</taxon>
        <taxon>Bacteroidales</taxon>
        <taxon>Tannerellaceae</taxon>
        <taxon>Parabacteroides</taxon>
    </lineage>
</organism>
<reference evidence="1 2" key="1">
    <citation type="submission" date="2013-04" db="EMBL/GenBank/DDBJ databases">
        <title>The Genome Sequence of Parabacteroides goldsteinii DSM 19448.</title>
        <authorList>
            <consortium name="The Broad Institute Genomics Platform"/>
            <person name="Earl A."/>
            <person name="Ward D."/>
            <person name="Feldgarden M."/>
            <person name="Gevers D."/>
            <person name="Martens E."/>
            <person name="Sakamoto M."/>
            <person name="Benno Y."/>
            <person name="Song Y."/>
            <person name="Liu C."/>
            <person name="Lee J."/>
            <person name="Bolanos M."/>
            <person name="Vaisanen M.L."/>
            <person name="Finegold S.M."/>
            <person name="Walker B."/>
            <person name="Young S."/>
            <person name="Zeng Q."/>
            <person name="Gargeya S."/>
            <person name="Fitzgerald M."/>
            <person name="Haas B."/>
            <person name="Abouelleil A."/>
            <person name="Allen A.W."/>
            <person name="Alvarado L."/>
            <person name="Arachchi H.M."/>
            <person name="Berlin A.M."/>
            <person name="Chapman S.B."/>
            <person name="Gainer-Dewar J."/>
            <person name="Goldberg J."/>
            <person name="Griggs A."/>
            <person name="Gujja S."/>
            <person name="Hansen M."/>
            <person name="Howarth C."/>
            <person name="Imamovic A."/>
            <person name="Ireland A."/>
            <person name="Larimer J."/>
            <person name="McCowan C."/>
            <person name="Murphy C."/>
            <person name="Pearson M."/>
            <person name="Poon T.W."/>
            <person name="Priest M."/>
            <person name="Roberts A."/>
            <person name="Saif S."/>
            <person name="Shea T."/>
            <person name="Sisk P."/>
            <person name="Sykes S."/>
            <person name="Wortman J."/>
            <person name="Nusbaum C."/>
            <person name="Birren B."/>
        </authorList>
    </citation>
    <scope>NUCLEOTIDE SEQUENCE [LARGE SCALE GENOMIC DNA]</scope>
    <source>
        <strain evidence="1 2">DSM 19448</strain>
    </source>
</reference>
<sequence length="119" mass="13591">MKGMENLTYQPDAAYVAACGLYCGACRKFVKGQCPGCWENKKADWCKIRACNIEHNYKSCADCTISSIDECKKFNNFIGKVFSILFRSDRPACIRRIQAIGYDAFAREMHAKKQQTIKR</sequence>